<organism evidence="2 3">
    <name type="scientific">Dendrobium chrysotoxum</name>
    <name type="common">Orchid</name>
    <dbReference type="NCBI Taxonomy" id="161865"/>
    <lineage>
        <taxon>Eukaryota</taxon>
        <taxon>Viridiplantae</taxon>
        <taxon>Streptophyta</taxon>
        <taxon>Embryophyta</taxon>
        <taxon>Tracheophyta</taxon>
        <taxon>Spermatophyta</taxon>
        <taxon>Magnoliopsida</taxon>
        <taxon>Liliopsida</taxon>
        <taxon>Asparagales</taxon>
        <taxon>Orchidaceae</taxon>
        <taxon>Epidendroideae</taxon>
        <taxon>Malaxideae</taxon>
        <taxon>Dendrobiinae</taxon>
        <taxon>Dendrobium</taxon>
    </lineage>
</organism>
<evidence type="ECO:0000313" key="3">
    <source>
        <dbReference type="Proteomes" id="UP000775213"/>
    </source>
</evidence>
<comment type="caution">
    <text evidence="2">The sequence shown here is derived from an EMBL/GenBank/DDBJ whole genome shotgun (WGS) entry which is preliminary data.</text>
</comment>
<sequence length="170" mass="18947">MARPERSDAHLPPEEAKRIEEETRRYFEEMIPKRHPKPARSDPDGLAPDLGQSDGDSIPPELQKLQELNAEQQKLVCEGYEAVEEYVETGYYSGLHCINKQHHTTGSGFIKMEKPEGSNLTLKSVSAFSSPASCSCNPATNDWIPQAETVGDRVDNMVIPVSHKPNRSES</sequence>
<name>A0AAV7GGC6_DENCH</name>
<feature type="compositionally biased region" description="Basic and acidic residues" evidence="1">
    <location>
        <begin position="1"/>
        <end position="32"/>
    </location>
</feature>
<accession>A0AAV7GGC6</accession>
<dbReference type="PANTHER" id="PTHR34686:SF5">
    <property type="entry name" value="OS05G0451300 PROTEIN"/>
    <property type="match status" value="1"/>
</dbReference>
<evidence type="ECO:0000313" key="2">
    <source>
        <dbReference type="EMBL" id="KAH0454458.1"/>
    </source>
</evidence>
<dbReference type="AlphaFoldDB" id="A0AAV7GGC6"/>
<protein>
    <submittedName>
        <fullName evidence="2">Uncharacterized protein</fullName>
    </submittedName>
</protein>
<dbReference type="EMBL" id="JAGFBR010000015">
    <property type="protein sequence ID" value="KAH0454458.1"/>
    <property type="molecule type" value="Genomic_DNA"/>
</dbReference>
<proteinExistence type="predicted"/>
<gene>
    <name evidence="2" type="ORF">IEQ34_016382</name>
</gene>
<feature type="region of interest" description="Disordered" evidence="1">
    <location>
        <begin position="1"/>
        <end position="61"/>
    </location>
</feature>
<evidence type="ECO:0000256" key="1">
    <source>
        <dbReference type="SAM" id="MobiDB-lite"/>
    </source>
</evidence>
<reference evidence="2 3" key="1">
    <citation type="journal article" date="2021" name="Hortic Res">
        <title>Chromosome-scale assembly of the Dendrobium chrysotoxum genome enhances the understanding of orchid evolution.</title>
        <authorList>
            <person name="Zhang Y."/>
            <person name="Zhang G.Q."/>
            <person name="Zhang D."/>
            <person name="Liu X.D."/>
            <person name="Xu X.Y."/>
            <person name="Sun W.H."/>
            <person name="Yu X."/>
            <person name="Zhu X."/>
            <person name="Wang Z.W."/>
            <person name="Zhao X."/>
            <person name="Zhong W.Y."/>
            <person name="Chen H."/>
            <person name="Yin W.L."/>
            <person name="Huang T."/>
            <person name="Niu S.C."/>
            <person name="Liu Z.J."/>
        </authorList>
    </citation>
    <scope>NUCLEOTIDE SEQUENCE [LARGE SCALE GENOMIC DNA]</scope>
    <source>
        <strain evidence="2">Lindl</strain>
    </source>
</reference>
<dbReference type="Proteomes" id="UP000775213">
    <property type="component" value="Unassembled WGS sequence"/>
</dbReference>
<dbReference type="PANTHER" id="PTHR34686">
    <property type="entry name" value="MATERNAL EFFECT EMBRYO ARREST PROTEIN"/>
    <property type="match status" value="1"/>
</dbReference>
<keyword evidence="3" id="KW-1185">Reference proteome</keyword>